<dbReference type="SUPFAM" id="SSF56281">
    <property type="entry name" value="Metallo-hydrolase/oxidoreductase"/>
    <property type="match status" value="1"/>
</dbReference>
<dbReference type="KEGG" id="bba:Bd3665"/>
<evidence type="ECO:0000313" key="2">
    <source>
        <dbReference type="Proteomes" id="UP000008080"/>
    </source>
</evidence>
<dbReference type="Gene3D" id="3.60.15.10">
    <property type="entry name" value="Ribonuclease Z/Hydroxyacylglutathione hydrolase-like"/>
    <property type="match status" value="1"/>
</dbReference>
<proteinExistence type="predicted"/>
<organism evidence="1 2">
    <name type="scientific">Bdellovibrio bacteriovorus (strain ATCC 15356 / DSM 50701 / NCIMB 9529 / HD100)</name>
    <dbReference type="NCBI Taxonomy" id="264462"/>
    <lineage>
        <taxon>Bacteria</taxon>
        <taxon>Pseudomonadati</taxon>
        <taxon>Bdellovibrionota</taxon>
        <taxon>Bdellovibrionia</taxon>
        <taxon>Bdellovibrionales</taxon>
        <taxon>Pseudobdellovibrionaceae</taxon>
        <taxon>Bdellovibrio</taxon>
    </lineage>
</organism>
<evidence type="ECO:0008006" key="3">
    <source>
        <dbReference type="Google" id="ProtNLM"/>
    </source>
</evidence>
<dbReference type="AlphaFoldDB" id="Q6MH89"/>
<gene>
    <name evidence="1" type="ordered locus">Bd3665</name>
</gene>
<dbReference type="GeneID" id="93014454"/>
<evidence type="ECO:0000313" key="1">
    <source>
        <dbReference type="EMBL" id="CAE81038.1"/>
    </source>
</evidence>
<sequence>MVKVSRILHAGYVFECEGTRVAFDTIFENPFSRNCHAFPTVEFDQEQIRDQKFSAVFISHYHDDHCSLDSLNLLDRSTPIYMYCVFDEIFDWIRQLGFTNVNSLALNTPVKVGEFEITTRRALDADVDSLFQIKAKGFNLLNVVDSWIDYDTLDLLCDQAPWDLVLWPFQTMREIEVIAPRSAVPSDGLIPEEWAEQLKALNPRYVIPSSCQFSMESWSWYNHAFFPVSYAGFTNQIKALLPQTRVVRLNPSCSIVLDHGDIKFAEPLPWVIPVGPQDVDYDYQPDLVPPKTSEVAKHFPALTLEQSRSVFEYCQAGLLEKYRSMPAPEDVYFESPRVWRLSVFDHEGQEQRFFYQVQGAAIQKLTVAVDDIAWTTEVPLYKLHAALQAGETLTSMYMRINDFDFVAELSFAVSEVDVVEDPLIRCLFNGVFGAYQLAQLRRLTGCQRAVL</sequence>
<accession>Q6MH89</accession>
<reference evidence="1 2" key="1">
    <citation type="journal article" date="2004" name="Science">
        <title>A predator unmasked: life cycle of Bdellovibrio bacteriovorus from a genomic perspective.</title>
        <authorList>
            <person name="Rendulic S."/>
            <person name="Jagtap P."/>
            <person name="Rosinus A."/>
            <person name="Eppinger M."/>
            <person name="Baar C."/>
            <person name="Lanz C."/>
            <person name="Keller H."/>
            <person name="Lambert C."/>
            <person name="Evans K.J."/>
            <person name="Goesmann A."/>
            <person name="Meyer F."/>
            <person name="Sockett R.E."/>
            <person name="Schuster S.C."/>
        </authorList>
    </citation>
    <scope>NUCLEOTIDE SEQUENCE [LARGE SCALE GENOMIC DNA]</scope>
    <source>
        <strain evidence="2">ATCC 15356 / DSM 50701 / NCIMB 9529 / HD100</strain>
    </source>
</reference>
<dbReference type="Proteomes" id="UP000008080">
    <property type="component" value="Chromosome"/>
</dbReference>
<dbReference type="InterPro" id="IPR036866">
    <property type="entry name" value="RibonucZ/Hydroxyglut_hydro"/>
</dbReference>
<name>Q6MH89_BDEBA</name>
<dbReference type="EMBL" id="BX842656">
    <property type="protein sequence ID" value="CAE81038.1"/>
    <property type="molecule type" value="Genomic_DNA"/>
</dbReference>
<dbReference type="eggNOG" id="COG2220">
    <property type="taxonomic scope" value="Bacteria"/>
</dbReference>
<dbReference type="RefSeq" id="WP_011165981.1">
    <property type="nucleotide sequence ID" value="NC_005363.1"/>
</dbReference>
<keyword evidence="2" id="KW-1185">Reference proteome</keyword>
<protein>
    <recommendedName>
        <fullName evidence="3">MBL fold metallo-hydrolase</fullName>
    </recommendedName>
</protein>
<dbReference type="HOGENOM" id="CLU_606445_0_0_7"/>
<dbReference type="STRING" id="264462.Bd3665"/>